<dbReference type="AlphaFoldDB" id="T2GGG9"/>
<dbReference type="PATRIC" id="fig|1121448.10.peg.3434"/>
<evidence type="ECO:0000313" key="1">
    <source>
        <dbReference type="EMBL" id="AGW15162.1"/>
    </source>
</evidence>
<reference evidence="2" key="2">
    <citation type="submission" date="2013-07" db="EMBL/GenBank/DDBJ databases">
        <authorList>
            <person name="Morais-Silva F.O."/>
            <person name="Rezende A.M."/>
            <person name="Pimentel C."/>
            <person name="Resende D.M."/>
            <person name="Santos C.I."/>
            <person name="Clemente C."/>
            <person name="de Oliveira L.M."/>
            <person name="da Silva S.M."/>
            <person name="Costa D.A."/>
            <person name="Varela-Raposo A."/>
            <person name="Horacio E.C.A."/>
            <person name="Matos M."/>
            <person name="Flores O."/>
            <person name="Ruiz J.C."/>
            <person name="Rodrigues-Pousada C."/>
        </authorList>
    </citation>
    <scope>NUCLEOTIDE SEQUENCE [LARGE SCALE GENOMIC DNA]</scope>
    <source>
        <strain evidence="2">ATCC 19364 / DSM 1382 / NCIMB 9332 / VKM B-1759</strain>
    </source>
</reference>
<name>T2GGG9_MEGG1</name>
<reference evidence="1 2" key="1">
    <citation type="journal article" date="2013" name="J. Bacteriol.">
        <title>Roles of HynAB and Ech, the only two hydrogenases found in the model sulfate reducer Desulfovibrio gigas.</title>
        <authorList>
            <person name="Morais-Silva F.O."/>
            <person name="Santos C.I."/>
            <person name="Rodrigues R."/>
            <person name="Pereira I.A."/>
            <person name="Rodrigues-Pousada C."/>
        </authorList>
    </citation>
    <scope>NUCLEOTIDE SEQUENCE [LARGE SCALE GENOMIC DNA]</scope>
    <source>
        <strain evidence="2">ATCC 19364 / DSM 1382 / NCIMB 9332 / VKM B-1759</strain>
    </source>
</reference>
<dbReference type="EMBL" id="CP006585">
    <property type="protein sequence ID" value="AGW15162.1"/>
    <property type="molecule type" value="Genomic_DNA"/>
</dbReference>
<dbReference type="OrthoDB" id="5459339at2"/>
<dbReference type="KEGG" id="dgg:DGI_3484"/>
<accession>T2GGG9</accession>
<dbReference type="STRING" id="1121448.DGI_3484"/>
<dbReference type="Proteomes" id="UP000016587">
    <property type="component" value="Chromosome"/>
</dbReference>
<organism evidence="1 2">
    <name type="scientific">Megalodesulfovibrio gigas (strain ATCC 19364 / DSM 1382 / NCIMB 9332 / VKM B-1759)</name>
    <name type="common">Desulfovibrio gigas</name>
    <dbReference type="NCBI Taxonomy" id="1121448"/>
    <lineage>
        <taxon>Bacteria</taxon>
        <taxon>Pseudomonadati</taxon>
        <taxon>Thermodesulfobacteriota</taxon>
        <taxon>Desulfovibrionia</taxon>
        <taxon>Desulfovibrionales</taxon>
        <taxon>Desulfovibrionaceae</taxon>
        <taxon>Megalodesulfovibrio</taxon>
    </lineage>
</organism>
<dbReference type="HOGENOM" id="CLU_2381455_0_0_7"/>
<proteinExistence type="predicted"/>
<gene>
    <name evidence="1" type="ORF">DGI_3484</name>
</gene>
<sequence length="94" mass="10250">MPRAFLLLCDACCDRAGVLKECLKTGGCTCDICGWSCSCVLGGRQFVNHIPVGCIPSEGWAWLQRKNEDSLQPLDWEALFAGRSPIQTKSTNGD</sequence>
<dbReference type="RefSeq" id="WP_021762288.1">
    <property type="nucleotide sequence ID" value="NC_022444.1"/>
</dbReference>
<keyword evidence="2" id="KW-1185">Reference proteome</keyword>
<dbReference type="eggNOG" id="ENOG5032DSB">
    <property type="taxonomic scope" value="Bacteria"/>
</dbReference>
<protein>
    <submittedName>
        <fullName evidence="1">Uncharacterized protein</fullName>
    </submittedName>
</protein>
<evidence type="ECO:0000313" key="2">
    <source>
        <dbReference type="Proteomes" id="UP000016587"/>
    </source>
</evidence>